<evidence type="ECO:0000313" key="3">
    <source>
        <dbReference type="Proteomes" id="UP000319004"/>
    </source>
</evidence>
<keyword evidence="1" id="KW-0472">Membrane</keyword>
<dbReference type="Proteomes" id="UP000319004">
    <property type="component" value="Chromosome"/>
</dbReference>
<evidence type="ECO:0000256" key="1">
    <source>
        <dbReference type="SAM" id="Phobius"/>
    </source>
</evidence>
<dbReference type="RefSeq" id="WP_145386904.1">
    <property type="nucleotide sequence ID" value="NZ_CP037423.1"/>
</dbReference>
<protein>
    <submittedName>
        <fullName evidence="2">Uncharacterized protein</fullName>
    </submittedName>
</protein>
<keyword evidence="1" id="KW-0812">Transmembrane</keyword>
<keyword evidence="3" id="KW-1185">Reference proteome</keyword>
<evidence type="ECO:0000313" key="2">
    <source>
        <dbReference type="EMBL" id="QDV43072.1"/>
    </source>
</evidence>
<dbReference type="EMBL" id="CP037423">
    <property type="protein sequence ID" value="QDV43072.1"/>
    <property type="molecule type" value="Genomic_DNA"/>
</dbReference>
<proteinExistence type="predicted"/>
<organism evidence="2 3">
    <name type="scientific">Stieleria neptunia</name>
    <dbReference type="NCBI Taxonomy" id="2527979"/>
    <lineage>
        <taxon>Bacteria</taxon>
        <taxon>Pseudomonadati</taxon>
        <taxon>Planctomycetota</taxon>
        <taxon>Planctomycetia</taxon>
        <taxon>Pirellulales</taxon>
        <taxon>Pirellulaceae</taxon>
        <taxon>Stieleria</taxon>
    </lineage>
</organism>
<sequence>MKKTVMVVYLTMGFVICGWFTAAAAFSWRAPNFGIAKALQSSGSGGGGYYGGGRSFGGSWGGGK</sequence>
<reference evidence="2 3" key="1">
    <citation type="submission" date="2019-03" db="EMBL/GenBank/DDBJ databases">
        <title>Deep-cultivation of Planctomycetes and their phenomic and genomic characterization uncovers novel biology.</title>
        <authorList>
            <person name="Wiegand S."/>
            <person name="Jogler M."/>
            <person name="Boedeker C."/>
            <person name="Pinto D."/>
            <person name="Vollmers J."/>
            <person name="Rivas-Marin E."/>
            <person name="Kohn T."/>
            <person name="Peeters S.H."/>
            <person name="Heuer A."/>
            <person name="Rast P."/>
            <person name="Oberbeckmann S."/>
            <person name="Bunk B."/>
            <person name="Jeske O."/>
            <person name="Meyerdierks A."/>
            <person name="Storesund J.E."/>
            <person name="Kallscheuer N."/>
            <person name="Luecker S."/>
            <person name="Lage O.M."/>
            <person name="Pohl T."/>
            <person name="Merkel B.J."/>
            <person name="Hornburger P."/>
            <person name="Mueller R.-W."/>
            <person name="Bruemmer F."/>
            <person name="Labrenz M."/>
            <person name="Spormann A.M."/>
            <person name="Op den Camp H."/>
            <person name="Overmann J."/>
            <person name="Amann R."/>
            <person name="Jetten M.S.M."/>
            <person name="Mascher T."/>
            <person name="Medema M.H."/>
            <person name="Devos D.P."/>
            <person name="Kaster A.-K."/>
            <person name="Ovreas L."/>
            <person name="Rohde M."/>
            <person name="Galperin M.Y."/>
            <person name="Jogler C."/>
        </authorList>
    </citation>
    <scope>NUCLEOTIDE SEQUENCE [LARGE SCALE GENOMIC DNA]</scope>
    <source>
        <strain evidence="2 3">Enr13</strain>
    </source>
</reference>
<dbReference type="OrthoDB" id="291620at2"/>
<feature type="transmembrane region" description="Helical" evidence="1">
    <location>
        <begin position="6"/>
        <end position="28"/>
    </location>
</feature>
<dbReference type="KEGG" id="snep:Enr13x_29240"/>
<name>A0A518HQE7_9BACT</name>
<dbReference type="AlphaFoldDB" id="A0A518HQE7"/>
<gene>
    <name evidence="2" type="ORF">Enr13x_29240</name>
</gene>
<keyword evidence="1" id="KW-1133">Transmembrane helix</keyword>
<accession>A0A518HQE7</accession>